<evidence type="ECO:0000313" key="3">
    <source>
        <dbReference type="Proteomes" id="UP000078512"/>
    </source>
</evidence>
<dbReference type="Pfam" id="PF20231">
    <property type="entry name" value="DUF6589"/>
    <property type="match status" value="1"/>
</dbReference>
<dbReference type="OrthoDB" id="2422599at2759"/>
<protein>
    <recommendedName>
        <fullName evidence="1">DUF6589 domain-containing protein</fullName>
    </recommendedName>
</protein>
<dbReference type="AlphaFoldDB" id="A0A197JC68"/>
<organism evidence="2 3">
    <name type="scientific">Linnemannia elongata AG-77</name>
    <dbReference type="NCBI Taxonomy" id="1314771"/>
    <lineage>
        <taxon>Eukaryota</taxon>
        <taxon>Fungi</taxon>
        <taxon>Fungi incertae sedis</taxon>
        <taxon>Mucoromycota</taxon>
        <taxon>Mortierellomycotina</taxon>
        <taxon>Mortierellomycetes</taxon>
        <taxon>Mortierellales</taxon>
        <taxon>Mortierellaceae</taxon>
        <taxon>Linnemannia</taxon>
    </lineage>
</organism>
<gene>
    <name evidence="2" type="ORF">K457DRAFT_143602</name>
</gene>
<name>A0A197JC68_9FUNG</name>
<dbReference type="EMBL" id="KV442261">
    <property type="protein sequence ID" value="OAQ22064.1"/>
    <property type="molecule type" value="Genomic_DNA"/>
</dbReference>
<proteinExistence type="predicted"/>
<dbReference type="Proteomes" id="UP000078512">
    <property type="component" value="Unassembled WGS sequence"/>
</dbReference>
<accession>A0A197JC68</accession>
<dbReference type="InterPro" id="IPR046496">
    <property type="entry name" value="DUF6589"/>
</dbReference>
<feature type="domain" description="DUF6589" evidence="1">
    <location>
        <begin position="1"/>
        <end position="53"/>
    </location>
</feature>
<evidence type="ECO:0000259" key="1">
    <source>
        <dbReference type="Pfam" id="PF20231"/>
    </source>
</evidence>
<reference evidence="2 3" key="1">
    <citation type="submission" date="2016-05" db="EMBL/GenBank/DDBJ databases">
        <title>Genome sequencing reveals origins of a unique bacterial endosymbiosis in the earliest lineages of terrestrial Fungi.</title>
        <authorList>
            <consortium name="DOE Joint Genome Institute"/>
            <person name="Uehling J."/>
            <person name="Gryganskyi A."/>
            <person name="Hameed K."/>
            <person name="Tschaplinski T."/>
            <person name="Misztal P."/>
            <person name="Wu S."/>
            <person name="Desiro A."/>
            <person name="Vande Pol N."/>
            <person name="Du Z.-Y."/>
            <person name="Zienkiewicz A."/>
            <person name="Zienkiewicz K."/>
            <person name="Morin E."/>
            <person name="Tisserant E."/>
            <person name="Splivallo R."/>
            <person name="Hainaut M."/>
            <person name="Henrissat B."/>
            <person name="Ohm R."/>
            <person name="Kuo A."/>
            <person name="Yan J."/>
            <person name="Lipzen A."/>
            <person name="Nolan M."/>
            <person name="Labutti K."/>
            <person name="Barry K."/>
            <person name="Goldstein A."/>
            <person name="Labbe J."/>
            <person name="Schadt C."/>
            <person name="Tuskan G."/>
            <person name="Grigoriev I."/>
            <person name="Martin F."/>
            <person name="Vilgalys R."/>
            <person name="Bonito G."/>
        </authorList>
    </citation>
    <scope>NUCLEOTIDE SEQUENCE [LARGE SCALE GENOMIC DNA]</scope>
    <source>
        <strain evidence="2 3">AG-77</strain>
    </source>
</reference>
<sequence>MKIDESSLEGNKAVVETIIEEVLGLEEGWFAAGKMVVVAGDLATVKKLRGLKGLL</sequence>
<keyword evidence="3" id="KW-1185">Reference proteome</keyword>
<evidence type="ECO:0000313" key="2">
    <source>
        <dbReference type="EMBL" id="OAQ22064.1"/>
    </source>
</evidence>